<dbReference type="Pfam" id="PF02801">
    <property type="entry name" value="Ketoacyl-synt_C"/>
    <property type="match status" value="1"/>
</dbReference>
<dbReference type="Pfam" id="PF18314">
    <property type="entry name" value="FAS_I_H"/>
    <property type="match status" value="1"/>
</dbReference>
<dbReference type="Pfam" id="PF08354">
    <property type="entry name" value="Fas1-AflB-like_hel"/>
    <property type="match status" value="1"/>
</dbReference>
<feature type="domain" description="Carrier" evidence="5">
    <location>
        <begin position="731"/>
        <end position="807"/>
    </location>
</feature>
<dbReference type="Gene3D" id="6.10.250.1930">
    <property type="match status" value="1"/>
</dbReference>
<sequence length="1668" mass="181740">MRAKGIPIAGLCIGGGVPSLDNASVVISSLRSAGIRYVAFKPSTVETIQHVVNIAKAHPDFPVMLQWTGGRAGGHHSFEDFHQPILKTYASVRSCGNIVLVAGSGFGDAESSFPYLTGDWSMAFGKAPMPFDGILLGSRVMVAKEAGTARAAKELIAATPGLADSEWHKTYNGPSGGMLTITSEYDEIIARLNSDYTRPWFGRKADGRVVDLEDMAYAEVISRLVELMYVKHQQRWVDKSYCQLALDFISRAERRLGSDLPEMTTVPDIQDLPPTELALAFSKRHPTAETQLLHSEDIQYFISICKRHGQKPVPFIPVLDGDFGTLFQKDSIWQLEDLEAVVDQDPQRVVIQQGPVSARFSTTIDEPIKEILDSIYQGHISALLTRNYNGDAAKIPILAVERDGQGHSQYGMVAIDPSRVGLAADEHVLAQVVEAICIHKNELLEIVNYNVQGLQYVVAGTLFQLTALRLVLDGIAKLGAPEDGKWDQHISNIVGSVFDNPIDSQHMRGSATIPLSGIDVPFHSSQLLSGVDGFRALLQAKITPESVNYSALHACYIPNLTAVPFKVSKQYFELVHSITGSCVAASVLSSWSDELLESADEVAKLAAILLIELLSYQFALPVQWIDTQDVMINKLGIYRLVEIGASPVLSGMAAMTLQSSGYASKCVEVLHIEQDKDLIYYTQHLRSATELKQVDPQPPVQVPATAPVPTIPTTPDSSMTNSPVPLVDVPLLALDVIQTIVAHKTKCSLADIPVQKSIKSMVSGKSTLQNEIIGDMHKEFGSKIPDRAEDLPLLELAEAVGTLTGGLGKHTQVQLARLFSNKMPSGFSLSVAQETLQSVYGLGLQRLNALLLVALTMEPASRLASNDEAKAWLDAAAQAYAAKAGISYSVTNNSGADSSSSQAGTSAISSAEMKRLQLKQHNHIWQQIQVLASHAGIDLHKDTRLAEIKQAQAAGLQTKTDRIIAELGDEFIDGVQPIGGAKVVATTSSYSHKTTLFFEDMYRTYGACGSELIVVPFNQGSTNDIQHLVAYIYNLSEAGKGLGWDLDYVFPFAAMSDIGSFATNLGSRSELSQRVLLTNALRLLGCIKAAKEQRGYNTRSSLVVLPLSPNHGIFGGDGLESALDYAALLFKPQSKPEGTLDVGPLAKPKHHFPGSRQHEQLEHLRHLQGMVNLDKVVVITGYGEVSPHGNAETRWEMEAYGEFSLEGCIELAWIMGLIKHVNGMLKATGATYIGWVDSKTEEPVHDTDIKPRYEEYILAHTGIRLIEPELVGGYDPKCHTVLREIQIGHDMEPFDASFEDAQAFKSNNGDYVDVWKNVLSIDAAIETIQAGKARVMLAGGVDDFVRETSLEFAKMGASSNSVDELAKGRTPLEMSRPCTSTRGGFMEGQGAGIVTLMSASAAVEFGAPIYGIIAMQQLEHQLTALEAWRRKELAEMSKNDIWGNEFWIRNPAISPLRGSLAVWGLTADDIGLASFHGTSTAANDKNESDILNMQLHKIGRTPGHVVPVVCQKWLTGHPKGAAASFMLNGVLQSLRTGLVPGNRNADNIDKELEEYDYALYLSKSIQTPGIKAALLKSFGFGQVGGELLVVHADYLLATLSQDRLEQYNVKLQQRTVKASRYWQDTLVGNHPFVQVKSHPPYTAAQENNVYLDPLARATYDKASGKYKF</sequence>
<dbReference type="SUPFAM" id="SSF53901">
    <property type="entry name" value="Thiolase-like"/>
    <property type="match status" value="2"/>
</dbReference>
<dbReference type="OrthoDB" id="4251012at2759"/>
<dbReference type="Gene3D" id="3.90.25.70">
    <property type="match status" value="1"/>
</dbReference>
<dbReference type="InterPro" id="IPR013785">
    <property type="entry name" value="Aldolase_TIM"/>
</dbReference>
<dbReference type="InterPro" id="IPR020841">
    <property type="entry name" value="PKS_Beta-ketoAc_synthase_dom"/>
</dbReference>
<dbReference type="GO" id="GO:0004321">
    <property type="term" value="F:fatty-acyl-CoA synthase activity"/>
    <property type="evidence" value="ECO:0007669"/>
    <property type="project" value="UniProtKB-EC"/>
</dbReference>
<dbReference type="Pfam" id="PF18325">
    <property type="entry name" value="Fas_alpha_ACP"/>
    <property type="match status" value="1"/>
</dbReference>
<dbReference type="InterPro" id="IPR016035">
    <property type="entry name" value="Acyl_Trfase/lysoPLipase"/>
</dbReference>
<evidence type="ECO:0000259" key="5">
    <source>
        <dbReference type="PROSITE" id="PS50075"/>
    </source>
</evidence>
<dbReference type="GO" id="GO:0004318">
    <property type="term" value="F:enoyl-[acyl-carrier-protein] reductase (NADH) activity"/>
    <property type="evidence" value="ECO:0007669"/>
    <property type="project" value="InterPro"/>
</dbReference>
<evidence type="ECO:0000313" key="7">
    <source>
        <dbReference type="EMBL" id="KAJ2004662.1"/>
    </source>
</evidence>
<dbReference type="InterPro" id="IPR009081">
    <property type="entry name" value="PP-bd_ACP"/>
</dbReference>
<dbReference type="FunFam" id="3.90.25.70:FF:000001">
    <property type="entry name" value="Fatty acid synthase subunit alpha"/>
    <property type="match status" value="1"/>
</dbReference>
<evidence type="ECO:0000256" key="3">
    <source>
        <dbReference type="ARBA" id="ARBA00022679"/>
    </source>
</evidence>
<dbReference type="InterPro" id="IPR041550">
    <property type="entry name" value="FASI_helical"/>
</dbReference>
<dbReference type="InterPro" id="IPR050830">
    <property type="entry name" value="Fungal_FAS"/>
</dbReference>
<keyword evidence="3 4" id="KW-0808">Transferase</keyword>
<dbReference type="InterPro" id="IPR040899">
    <property type="entry name" value="Fas_alpha_ACP"/>
</dbReference>
<dbReference type="PROSITE" id="PS52004">
    <property type="entry name" value="KS3_2"/>
    <property type="match status" value="1"/>
</dbReference>
<dbReference type="EC" id="2.3.1.86" evidence="7"/>
<dbReference type="Gene3D" id="3.40.50.720">
    <property type="entry name" value="NAD(P)-binding Rossmann-like Domain"/>
    <property type="match status" value="1"/>
</dbReference>
<dbReference type="SUPFAM" id="SSF52151">
    <property type="entry name" value="FabD/lysophospholipase-like"/>
    <property type="match status" value="1"/>
</dbReference>
<dbReference type="InterPro" id="IPR016039">
    <property type="entry name" value="Thiolase-like"/>
</dbReference>
<dbReference type="PRINTS" id="PR01483">
    <property type="entry name" value="FASYNTHASE"/>
</dbReference>
<evidence type="ECO:0000256" key="1">
    <source>
        <dbReference type="ARBA" id="ARBA00022450"/>
    </source>
</evidence>
<dbReference type="Pfam" id="PF00109">
    <property type="entry name" value="ketoacyl-synt"/>
    <property type="match status" value="1"/>
</dbReference>
<dbReference type="Gene3D" id="3.30.70.3330">
    <property type="match status" value="1"/>
</dbReference>
<dbReference type="Gene3D" id="6.10.140.1400">
    <property type="match status" value="1"/>
</dbReference>
<dbReference type="GO" id="GO:0005835">
    <property type="term" value="C:fatty acid synthase complex"/>
    <property type="evidence" value="ECO:0007669"/>
    <property type="project" value="InterPro"/>
</dbReference>
<dbReference type="PANTHER" id="PTHR10982:SF21">
    <property type="entry name" value="FATTY ACID SYNTHASE SUBUNIT BETA"/>
    <property type="match status" value="1"/>
</dbReference>
<keyword evidence="8" id="KW-1185">Reference proteome</keyword>
<dbReference type="GO" id="GO:0006633">
    <property type="term" value="P:fatty acid biosynthetic process"/>
    <property type="evidence" value="ECO:0007669"/>
    <property type="project" value="InterPro"/>
</dbReference>
<dbReference type="PANTHER" id="PTHR10982">
    <property type="entry name" value="MALONYL COA-ACYL CARRIER PROTEIN TRANSACYLASE"/>
    <property type="match status" value="1"/>
</dbReference>
<keyword evidence="7" id="KW-0012">Acyltransferase</keyword>
<dbReference type="PROSITE" id="PS50075">
    <property type="entry name" value="CARRIER"/>
    <property type="match status" value="1"/>
</dbReference>
<reference evidence="7" key="1">
    <citation type="submission" date="2022-07" db="EMBL/GenBank/DDBJ databases">
        <title>Phylogenomic reconstructions and comparative analyses of Kickxellomycotina fungi.</title>
        <authorList>
            <person name="Reynolds N.K."/>
            <person name="Stajich J.E."/>
            <person name="Barry K."/>
            <person name="Grigoriev I.V."/>
            <person name="Crous P."/>
            <person name="Smith M.E."/>
        </authorList>
    </citation>
    <scope>NUCLEOTIDE SEQUENCE</scope>
    <source>
        <strain evidence="7">IMI 214461</strain>
    </source>
</reference>
<comment type="caution">
    <text evidence="7">The sequence shown here is derived from an EMBL/GenBank/DDBJ whole genome shotgun (WGS) entry which is preliminary data.</text>
</comment>
<organism evidence="7 8">
    <name type="scientific">Coemansia thaxteri</name>
    <dbReference type="NCBI Taxonomy" id="2663907"/>
    <lineage>
        <taxon>Eukaryota</taxon>
        <taxon>Fungi</taxon>
        <taxon>Fungi incertae sedis</taxon>
        <taxon>Zoopagomycota</taxon>
        <taxon>Kickxellomycotina</taxon>
        <taxon>Kickxellomycetes</taxon>
        <taxon>Kickxellales</taxon>
        <taxon>Kickxellaceae</taxon>
        <taxon>Coemansia</taxon>
    </lineage>
</organism>
<dbReference type="GO" id="GO:0004312">
    <property type="term" value="F:fatty acid synthase activity"/>
    <property type="evidence" value="ECO:0007669"/>
    <property type="project" value="InterPro"/>
</dbReference>
<dbReference type="InterPro" id="IPR013565">
    <property type="entry name" value="Fas1/AflB-like_central"/>
</dbReference>
<dbReference type="InterPro" id="IPR047224">
    <property type="entry name" value="FAS_alpha_su_C"/>
</dbReference>
<comment type="similarity">
    <text evidence="4">Belongs to the thiolase-like superfamily. Beta-ketoacyl-ACP synthases family.</text>
</comment>
<dbReference type="InterPro" id="IPR003965">
    <property type="entry name" value="Fatty_acid_synthase"/>
</dbReference>
<dbReference type="Gene3D" id="1.20.930.70">
    <property type="match status" value="1"/>
</dbReference>
<evidence type="ECO:0000256" key="2">
    <source>
        <dbReference type="ARBA" id="ARBA00022553"/>
    </source>
</evidence>
<dbReference type="GO" id="GO:0008897">
    <property type="term" value="F:holo-[acyl-carrier-protein] synthase activity"/>
    <property type="evidence" value="ECO:0007669"/>
    <property type="project" value="InterPro"/>
</dbReference>
<dbReference type="InterPro" id="IPR014030">
    <property type="entry name" value="Ketoacyl_synth_N"/>
</dbReference>
<gene>
    <name evidence="7" type="primary">fas2_5</name>
    <name evidence="7" type="ORF">H4R26_002379</name>
</gene>
<evidence type="ECO:0000256" key="4">
    <source>
        <dbReference type="RuleBase" id="RU003694"/>
    </source>
</evidence>
<feature type="domain" description="Ketosynthase family 3 (KS3)" evidence="6">
    <location>
        <begin position="1173"/>
        <end position="1591"/>
    </location>
</feature>
<dbReference type="Gene3D" id="3.20.20.70">
    <property type="entry name" value="Aldolase class I"/>
    <property type="match status" value="2"/>
</dbReference>
<keyword evidence="1" id="KW-0596">Phosphopantetheine</keyword>
<proteinExistence type="inferred from homology"/>
<dbReference type="InterPro" id="IPR014031">
    <property type="entry name" value="Ketoacyl_synth_C"/>
</dbReference>
<dbReference type="EMBL" id="JANBQF010000141">
    <property type="protein sequence ID" value="KAJ2004662.1"/>
    <property type="molecule type" value="Genomic_DNA"/>
</dbReference>
<protein>
    <submittedName>
        <fullName evidence="7">Fatty acid synthase alpha subunit Lsd1</fullName>
        <ecNumber evidence="7">2.3.1.86</ecNumber>
    </submittedName>
</protein>
<name>A0A9W8BGN1_9FUNG</name>
<accession>A0A9W8BGN1</accession>
<dbReference type="FunFam" id="1.20.930.70:FF:000001">
    <property type="entry name" value="Fatty acid synthase beta subunit dehydratase"/>
    <property type="match status" value="1"/>
</dbReference>
<dbReference type="Gene3D" id="3.40.47.10">
    <property type="match status" value="2"/>
</dbReference>
<keyword evidence="2" id="KW-0597">Phosphoprotein</keyword>
<dbReference type="CDD" id="cd00828">
    <property type="entry name" value="elong_cond_enzymes"/>
    <property type="match status" value="1"/>
</dbReference>
<evidence type="ECO:0000313" key="8">
    <source>
        <dbReference type="Proteomes" id="UP001150907"/>
    </source>
</evidence>
<dbReference type="Proteomes" id="UP001150907">
    <property type="component" value="Unassembled WGS sequence"/>
</dbReference>
<evidence type="ECO:0000259" key="6">
    <source>
        <dbReference type="PROSITE" id="PS52004"/>
    </source>
</evidence>